<comment type="caution">
    <text evidence="1">The sequence shown here is derived from an EMBL/GenBank/DDBJ whole genome shotgun (WGS) entry which is preliminary data.</text>
</comment>
<evidence type="ECO:0000313" key="1">
    <source>
        <dbReference type="EMBL" id="PLW53683.1"/>
    </source>
</evidence>
<proteinExistence type="predicted"/>
<reference evidence="1 2" key="1">
    <citation type="submission" date="2017-11" db="EMBL/GenBank/DDBJ databases">
        <title>De novo assembly and phasing of dikaryotic genomes from two isolates of Puccinia coronata f. sp. avenae, the causal agent of oat crown rust.</title>
        <authorList>
            <person name="Miller M.E."/>
            <person name="Zhang Y."/>
            <person name="Omidvar V."/>
            <person name="Sperschneider J."/>
            <person name="Schwessinger B."/>
            <person name="Raley C."/>
            <person name="Palmer J.M."/>
            <person name="Garnica D."/>
            <person name="Upadhyaya N."/>
            <person name="Rathjen J."/>
            <person name="Taylor J.M."/>
            <person name="Park R.F."/>
            <person name="Dodds P.N."/>
            <person name="Hirsch C.D."/>
            <person name="Kianian S.F."/>
            <person name="Figueroa M."/>
        </authorList>
    </citation>
    <scope>NUCLEOTIDE SEQUENCE [LARGE SCALE GENOMIC DNA]</scope>
    <source>
        <strain evidence="1">12NC29</strain>
    </source>
</reference>
<evidence type="ECO:0000313" key="2">
    <source>
        <dbReference type="Proteomes" id="UP000235388"/>
    </source>
</evidence>
<sequence length="93" mass="10398">MESQSLRPTQRDHDFETRLTTGPSTVLMAIPQVRPLRQLSQTRHIFIYLPSLKLTDFSASSRLASTSRLPAINFIASKVSYTTGAIGSLWDAF</sequence>
<dbReference type="EMBL" id="PGCJ01000058">
    <property type="protein sequence ID" value="PLW53683.1"/>
    <property type="molecule type" value="Genomic_DNA"/>
</dbReference>
<organism evidence="1 2">
    <name type="scientific">Puccinia coronata f. sp. avenae</name>
    <dbReference type="NCBI Taxonomy" id="200324"/>
    <lineage>
        <taxon>Eukaryota</taxon>
        <taxon>Fungi</taxon>
        <taxon>Dikarya</taxon>
        <taxon>Basidiomycota</taxon>
        <taxon>Pucciniomycotina</taxon>
        <taxon>Pucciniomycetes</taxon>
        <taxon>Pucciniales</taxon>
        <taxon>Pucciniaceae</taxon>
        <taxon>Puccinia</taxon>
    </lineage>
</organism>
<gene>
    <name evidence="1" type="ORF">PCANC_04328</name>
</gene>
<dbReference type="Proteomes" id="UP000235388">
    <property type="component" value="Unassembled WGS sequence"/>
</dbReference>
<protein>
    <submittedName>
        <fullName evidence="1">Uncharacterized protein</fullName>
    </submittedName>
</protein>
<name>A0A2N5VUL5_9BASI</name>
<dbReference type="AlphaFoldDB" id="A0A2N5VUL5"/>
<keyword evidence="2" id="KW-1185">Reference proteome</keyword>
<accession>A0A2N5VUL5</accession>